<feature type="region of interest" description="Disordered" evidence="4">
    <location>
        <begin position="326"/>
        <end position="359"/>
    </location>
</feature>
<dbReference type="InterPro" id="IPR036322">
    <property type="entry name" value="WD40_repeat_dom_sf"/>
</dbReference>
<dbReference type="EMBL" id="WIUZ02000003">
    <property type="protein sequence ID" value="KAF9789654.1"/>
    <property type="molecule type" value="Genomic_DNA"/>
</dbReference>
<evidence type="ECO:0000256" key="3">
    <source>
        <dbReference type="PROSITE-ProRule" id="PRU00221"/>
    </source>
</evidence>
<comment type="caution">
    <text evidence="5">The sequence shown here is derived from an EMBL/GenBank/DDBJ whole genome shotgun (WGS) entry which is preliminary data.</text>
</comment>
<reference evidence="5" key="2">
    <citation type="submission" date="2020-11" db="EMBL/GenBank/DDBJ databases">
        <authorList>
            <consortium name="DOE Joint Genome Institute"/>
            <person name="Kuo A."/>
            <person name="Miyauchi S."/>
            <person name="Kiss E."/>
            <person name="Drula E."/>
            <person name="Kohler A."/>
            <person name="Sanchez-Garcia M."/>
            <person name="Andreopoulos B."/>
            <person name="Barry K.W."/>
            <person name="Bonito G."/>
            <person name="Buee M."/>
            <person name="Carver A."/>
            <person name="Chen C."/>
            <person name="Cichocki N."/>
            <person name="Clum A."/>
            <person name="Culley D."/>
            <person name="Crous P.W."/>
            <person name="Fauchery L."/>
            <person name="Girlanda M."/>
            <person name="Hayes R."/>
            <person name="Keri Z."/>
            <person name="Labutti K."/>
            <person name="Lipzen A."/>
            <person name="Lombard V."/>
            <person name="Magnuson J."/>
            <person name="Maillard F."/>
            <person name="Morin E."/>
            <person name="Murat C."/>
            <person name="Nolan M."/>
            <person name="Ohm R."/>
            <person name="Pangilinan J."/>
            <person name="Pereira M."/>
            <person name="Perotto S."/>
            <person name="Peter M."/>
            <person name="Riley R."/>
            <person name="Sitrit Y."/>
            <person name="Stielow B."/>
            <person name="Szollosi G."/>
            <person name="Zifcakova L."/>
            <person name="Stursova M."/>
            <person name="Spatafora J.W."/>
            <person name="Tedersoo L."/>
            <person name="Vaario L.-M."/>
            <person name="Yamada A."/>
            <person name="Yan M."/>
            <person name="Wang P."/>
            <person name="Xu J."/>
            <person name="Bruns T."/>
            <person name="Baldrian P."/>
            <person name="Vilgalys R."/>
            <person name="Henrissat B."/>
            <person name="Grigoriev I.V."/>
            <person name="Hibbett D."/>
            <person name="Nagy L.G."/>
            <person name="Martin F.M."/>
        </authorList>
    </citation>
    <scope>NUCLEOTIDE SEQUENCE</scope>
    <source>
        <strain evidence="5">UH-Tt-Lm1</strain>
    </source>
</reference>
<dbReference type="AlphaFoldDB" id="A0A9P6HP35"/>
<dbReference type="GO" id="GO:0032153">
    <property type="term" value="C:cell division site"/>
    <property type="evidence" value="ECO:0007669"/>
    <property type="project" value="TreeGrafter"/>
</dbReference>
<feature type="compositionally biased region" description="Low complexity" evidence="4">
    <location>
        <begin position="337"/>
        <end position="357"/>
    </location>
</feature>
<dbReference type="SUPFAM" id="SSF50978">
    <property type="entry name" value="WD40 repeat-like"/>
    <property type="match status" value="1"/>
</dbReference>
<evidence type="ECO:0000256" key="4">
    <source>
        <dbReference type="SAM" id="MobiDB-lite"/>
    </source>
</evidence>
<proteinExistence type="predicted"/>
<dbReference type="InterPro" id="IPR051362">
    <property type="entry name" value="WD_repeat_creC_regulators"/>
</dbReference>
<dbReference type="GO" id="GO:0051286">
    <property type="term" value="C:cell tip"/>
    <property type="evidence" value="ECO:0007669"/>
    <property type="project" value="TreeGrafter"/>
</dbReference>
<dbReference type="SMART" id="SM00320">
    <property type="entry name" value="WD40"/>
    <property type="match status" value="4"/>
</dbReference>
<dbReference type="GO" id="GO:0005634">
    <property type="term" value="C:nucleus"/>
    <property type="evidence" value="ECO:0007669"/>
    <property type="project" value="TreeGrafter"/>
</dbReference>
<evidence type="ECO:0000256" key="2">
    <source>
        <dbReference type="ARBA" id="ARBA00022737"/>
    </source>
</evidence>
<gene>
    <name evidence="5" type="ORF">BJ322DRAFT_1178370</name>
</gene>
<dbReference type="Proteomes" id="UP000736335">
    <property type="component" value="Unassembled WGS sequence"/>
</dbReference>
<reference evidence="5" key="1">
    <citation type="journal article" date="2020" name="Nat. Commun.">
        <title>Large-scale genome sequencing of mycorrhizal fungi provides insights into the early evolution of symbiotic traits.</title>
        <authorList>
            <person name="Miyauchi S."/>
            <person name="Kiss E."/>
            <person name="Kuo A."/>
            <person name="Drula E."/>
            <person name="Kohler A."/>
            <person name="Sanchez-Garcia M."/>
            <person name="Morin E."/>
            <person name="Andreopoulos B."/>
            <person name="Barry K.W."/>
            <person name="Bonito G."/>
            <person name="Buee M."/>
            <person name="Carver A."/>
            <person name="Chen C."/>
            <person name="Cichocki N."/>
            <person name="Clum A."/>
            <person name="Culley D."/>
            <person name="Crous P.W."/>
            <person name="Fauchery L."/>
            <person name="Girlanda M."/>
            <person name="Hayes R.D."/>
            <person name="Keri Z."/>
            <person name="LaButti K."/>
            <person name="Lipzen A."/>
            <person name="Lombard V."/>
            <person name="Magnuson J."/>
            <person name="Maillard F."/>
            <person name="Murat C."/>
            <person name="Nolan M."/>
            <person name="Ohm R.A."/>
            <person name="Pangilinan J."/>
            <person name="Pereira M.F."/>
            <person name="Perotto S."/>
            <person name="Peter M."/>
            <person name="Pfister S."/>
            <person name="Riley R."/>
            <person name="Sitrit Y."/>
            <person name="Stielow J.B."/>
            <person name="Szollosi G."/>
            <person name="Zifcakova L."/>
            <person name="Stursova M."/>
            <person name="Spatafora J.W."/>
            <person name="Tedersoo L."/>
            <person name="Vaario L.M."/>
            <person name="Yamada A."/>
            <person name="Yan M."/>
            <person name="Wang P."/>
            <person name="Xu J."/>
            <person name="Bruns T."/>
            <person name="Baldrian P."/>
            <person name="Vilgalys R."/>
            <person name="Dunand C."/>
            <person name="Henrissat B."/>
            <person name="Grigoriev I.V."/>
            <person name="Hibbett D."/>
            <person name="Nagy L.G."/>
            <person name="Martin F.M."/>
        </authorList>
    </citation>
    <scope>NUCLEOTIDE SEQUENCE</scope>
    <source>
        <strain evidence="5">UH-Tt-Lm1</strain>
    </source>
</reference>
<evidence type="ECO:0000313" key="5">
    <source>
        <dbReference type="EMBL" id="KAF9789654.1"/>
    </source>
</evidence>
<feature type="compositionally biased region" description="Basic residues" evidence="4">
    <location>
        <begin position="155"/>
        <end position="167"/>
    </location>
</feature>
<evidence type="ECO:0000256" key="1">
    <source>
        <dbReference type="ARBA" id="ARBA00022574"/>
    </source>
</evidence>
<feature type="compositionally biased region" description="Polar residues" evidence="4">
    <location>
        <begin position="142"/>
        <end position="153"/>
    </location>
</feature>
<sequence length="666" mass="72521">MENDSTFVAPEGVYSVVEEHRPSNLNPHTINPNALSAAYPTKLSTILIRYPAHNKASGSQALAQLLGGGKEKDAKKDKGKSDDTSKDKDNHLKPPTREREDGVSLSSSDTQDDAGNPSPDHSAGSPPIPEVSNPPVHEHLNTIFSIHSPSNATGGKKKASARPKHSIRTTSSTFISRIQNAEGLGKHLQSRQGEVTYVFYNHLKSFIWTEVGSKVKVRLPSDSLYISGSRRSSIHPPLVRLFFSAYPTCHDVNPATASPDRMDVIIGFNTGDIVWFDPISNRYCRLNKQGRISNSRCTAVHWVPSSQTLFLVAHADGTVIVYDRDRQDGPFVPQEPTHSSTTASTSTNGSGSLSNSSQGEWNPLDSIFVTLPPWHPVSVANGAGKSDRDKSAKNPVSHWRVSKRSVVDFVFSPDVKYVAAISEDGCLRVIDAMAEQLVDCYASYFGALTAVAWSPDGRFILTGGQDDLITIYSPWEQRVVARCQGHSSFVSGLAFDEIRSDGRTYRFGSVGEDNKFILWDFSSGSLHRPKATHHQRLSMASSLSLAIRRRGDSIVNLPPDGSADGKFPPLPHYHPSPSRNEVAVVQPVLVKSFDAELLTDVKFISSAVVTSTKGGLVKYWVRPLPTARRGSHHQTPTTHTGPNAGVSKGMEFNPSRQNAGPIPLGV</sequence>
<accession>A0A9P6HP35</accession>
<dbReference type="InterPro" id="IPR015943">
    <property type="entry name" value="WD40/YVTN_repeat-like_dom_sf"/>
</dbReference>
<name>A0A9P6HP35_9AGAM</name>
<dbReference type="Gene3D" id="2.130.10.10">
    <property type="entry name" value="YVTN repeat-like/Quinoprotein amine dehydrogenase"/>
    <property type="match status" value="1"/>
</dbReference>
<dbReference type="InterPro" id="IPR001680">
    <property type="entry name" value="WD40_rpt"/>
</dbReference>
<dbReference type="GO" id="GO:0045013">
    <property type="term" value="P:carbon catabolite repression of transcription"/>
    <property type="evidence" value="ECO:0007669"/>
    <property type="project" value="TreeGrafter"/>
</dbReference>
<feature type="compositionally biased region" description="Basic and acidic residues" evidence="4">
    <location>
        <begin position="69"/>
        <end position="102"/>
    </location>
</feature>
<dbReference type="PROSITE" id="PS50082">
    <property type="entry name" value="WD_REPEATS_2"/>
    <property type="match status" value="1"/>
</dbReference>
<dbReference type="PANTHER" id="PTHR14107:SF16">
    <property type="entry name" value="AT02583P"/>
    <property type="match status" value="1"/>
</dbReference>
<dbReference type="OrthoDB" id="3367at2759"/>
<dbReference type="Pfam" id="PF00400">
    <property type="entry name" value="WD40"/>
    <property type="match status" value="1"/>
</dbReference>
<dbReference type="PANTHER" id="PTHR14107">
    <property type="entry name" value="WD REPEAT PROTEIN"/>
    <property type="match status" value="1"/>
</dbReference>
<keyword evidence="6" id="KW-1185">Reference proteome</keyword>
<keyword evidence="2" id="KW-0677">Repeat</keyword>
<keyword evidence="1 3" id="KW-0853">WD repeat</keyword>
<feature type="region of interest" description="Disordered" evidence="4">
    <location>
        <begin position="627"/>
        <end position="666"/>
    </location>
</feature>
<protein>
    <submittedName>
        <fullName evidence="5">WD40-repeat-containing domain protein</fullName>
    </submittedName>
</protein>
<evidence type="ECO:0000313" key="6">
    <source>
        <dbReference type="Proteomes" id="UP000736335"/>
    </source>
</evidence>
<feature type="repeat" description="WD" evidence="3">
    <location>
        <begin position="441"/>
        <end position="473"/>
    </location>
</feature>
<organism evidence="5 6">
    <name type="scientific">Thelephora terrestris</name>
    <dbReference type="NCBI Taxonomy" id="56493"/>
    <lineage>
        <taxon>Eukaryota</taxon>
        <taxon>Fungi</taxon>
        <taxon>Dikarya</taxon>
        <taxon>Basidiomycota</taxon>
        <taxon>Agaricomycotina</taxon>
        <taxon>Agaricomycetes</taxon>
        <taxon>Thelephorales</taxon>
        <taxon>Thelephoraceae</taxon>
        <taxon>Thelephora</taxon>
    </lineage>
</organism>
<feature type="region of interest" description="Disordered" evidence="4">
    <location>
        <begin position="67"/>
        <end position="169"/>
    </location>
</feature>